<dbReference type="InterPro" id="IPR000843">
    <property type="entry name" value="HTH_LacI"/>
</dbReference>
<comment type="caution">
    <text evidence="5">The sequence shown here is derived from an EMBL/GenBank/DDBJ whole genome shotgun (WGS) entry which is preliminary data.</text>
</comment>
<accession>A0ABQ2N419</accession>
<dbReference type="SMART" id="SM00354">
    <property type="entry name" value="HTH_LACI"/>
    <property type="match status" value="1"/>
</dbReference>
<dbReference type="InterPro" id="IPR010982">
    <property type="entry name" value="Lambda_DNA-bd_dom_sf"/>
</dbReference>
<dbReference type="SUPFAM" id="SSF53822">
    <property type="entry name" value="Periplasmic binding protein-like I"/>
    <property type="match status" value="1"/>
</dbReference>
<dbReference type="EMBL" id="BMMQ01000019">
    <property type="protein sequence ID" value="GGO67718.1"/>
    <property type="molecule type" value="Genomic_DNA"/>
</dbReference>
<evidence type="ECO:0000256" key="2">
    <source>
        <dbReference type="ARBA" id="ARBA00023125"/>
    </source>
</evidence>
<keyword evidence="6" id="KW-1185">Reference proteome</keyword>
<evidence type="ECO:0000313" key="5">
    <source>
        <dbReference type="EMBL" id="GGO67718.1"/>
    </source>
</evidence>
<gene>
    <name evidence="5" type="ORF">GCM10010910_30110</name>
</gene>
<dbReference type="Gene3D" id="3.40.50.2300">
    <property type="match status" value="2"/>
</dbReference>
<reference evidence="6" key="1">
    <citation type="journal article" date="2019" name="Int. J. Syst. Evol. Microbiol.">
        <title>The Global Catalogue of Microorganisms (GCM) 10K type strain sequencing project: providing services to taxonomists for standard genome sequencing and annotation.</title>
        <authorList>
            <consortium name="The Broad Institute Genomics Platform"/>
            <consortium name="The Broad Institute Genome Sequencing Center for Infectious Disease"/>
            <person name="Wu L."/>
            <person name="Ma J."/>
        </authorList>
    </citation>
    <scope>NUCLEOTIDE SEQUENCE [LARGE SCALE GENOMIC DNA]</scope>
    <source>
        <strain evidence="6">CGMCC 4.7181</strain>
    </source>
</reference>
<dbReference type="PANTHER" id="PTHR30146">
    <property type="entry name" value="LACI-RELATED TRANSCRIPTIONAL REPRESSOR"/>
    <property type="match status" value="1"/>
</dbReference>
<sequence>MSALNDGSRSVTLRDVAKAAGVSLATASAALAGQGRMAVQTRERIVQTAAELKYSRNPLGYGLRTGRTYAIGLHHVDMIRALNETYLLEFMSGVTQVAHAQDHDVALLSSNSTTPRRNMPRVDGIIVMDPLSDDARARELITSGMPVVSGEFLPAGMPPGIAVTADHATAVREILDHVYADGLRSMLLIAPGSNSGWGEALRETVRTWCDAHGVRAHYGEYDFGEQDADLLERLVEPILRQNPDIDFVLTAGAAGVFGAIGAIHAVGRIPGTDVRLACGADGARLAGAPLFITAVQLPARELGAACAETLLSIVEGDDSALLPVNRTIPAEVIFRQSTQR</sequence>
<evidence type="ECO:0000313" key="6">
    <source>
        <dbReference type="Proteomes" id="UP000638043"/>
    </source>
</evidence>
<dbReference type="Pfam" id="PF13377">
    <property type="entry name" value="Peripla_BP_3"/>
    <property type="match status" value="1"/>
</dbReference>
<dbReference type="PROSITE" id="PS50932">
    <property type="entry name" value="HTH_LACI_2"/>
    <property type="match status" value="1"/>
</dbReference>
<dbReference type="InterPro" id="IPR028082">
    <property type="entry name" value="Peripla_BP_I"/>
</dbReference>
<proteinExistence type="predicted"/>
<dbReference type="InterPro" id="IPR046335">
    <property type="entry name" value="LacI/GalR-like_sensor"/>
</dbReference>
<feature type="domain" description="HTH lacI-type" evidence="4">
    <location>
        <begin position="11"/>
        <end position="65"/>
    </location>
</feature>
<dbReference type="RefSeq" id="WP_188703288.1">
    <property type="nucleotide sequence ID" value="NZ_BMMQ01000019.1"/>
</dbReference>
<dbReference type="SUPFAM" id="SSF47413">
    <property type="entry name" value="lambda repressor-like DNA-binding domains"/>
    <property type="match status" value="1"/>
</dbReference>
<keyword evidence="3" id="KW-0804">Transcription</keyword>
<organism evidence="5 6">
    <name type="scientific">Microbacterium nanhaiense</name>
    <dbReference type="NCBI Taxonomy" id="1301026"/>
    <lineage>
        <taxon>Bacteria</taxon>
        <taxon>Bacillati</taxon>
        <taxon>Actinomycetota</taxon>
        <taxon>Actinomycetes</taxon>
        <taxon>Micrococcales</taxon>
        <taxon>Microbacteriaceae</taxon>
        <taxon>Microbacterium</taxon>
    </lineage>
</organism>
<dbReference type="PANTHER" id="PTHR30146:SF153">
    <property type="entry name" value="LACTOSE OPERON REPRESSOR"/>
    <property type="match status" value="1"/>
</dbReference>
<evidence type="ECO:0000259" key="4">
    <source>
        <dbReference type="PROSITE" id="PS50932"/>
    </source>
</evidence>
<keyword evidence="1" id="KW-0805">Transcription regulation</keyword>
<evidence type="ECO:0000256" key="1">
    <source>
        <dbReference type="ARBA" id="ARBA00023015"/>
    </source>
</evidence>
<name>A0ABQ2N419_9MICO</name>
<protein>
    <submittedName>
        <fullName evidence="5">LacI family transcriptional regulator</fullName>
    </submittedName>
</protein>
<dbReference type="Pfam" id="PF00356">
    <property type="entry name" value="LacI"/>
    <property type="match status" value="1"/>
</dbReference>
<keyword evidence="2" id="KW-0238">DNA-binding</keyword>
<dbReference type="Gene3D" id="1.10.260.40">
    <property type="entry name" value="lambda repressor-like DNA-binding domains"/>
    <property type="match status" value="1"/>
</dbReference>
<dbReference type="Proteomes" id="UP000638043">
    <property type="component" value="Unassembled WGS sequence"/>
</dbReference>
<dbReference type="PROSITE" id="PS00356">
    <property type="entry name" value="HTH_LACI_1"/>
    <property type="match status" value="1"/>
</dbReference>
<evidence type="ECO:0000256" key="3">
    <source>
        <dbReference type="ARBA" id="ARBA00023163"/>
    </source>
</evidence>